<dbReference type="AlphaFoldDB" id="A9E5F3"/>
<dbReference type="EMBL" id="ABIB01000010">
    <property type="protein sequence ID" value="EDP95174.1"/>
    <property type="molecule type" value="Genomic_DNA"/>
</dbReference>
<dbReference type="OrthoDB" id="1431494at2"/>
<evidence type="ECO:0000313" key="2">
    <source>
        <dbReference type="Proteomes" id="UP000002945"/>
    </source>
</evidence>
<dbReference type="STRING" id="391587.KAOT1_06812"/>
<proteinExistence type="predicted"/>
<dbReference type="RefSeq" id="WP_007093930.1">
    <property type="nucleotide sequence ID" value="NZ_CP142125.1"/>
</dbReference>
<dbReference type="eggNOG" id="ENOG50338XQ">
    <property type="taxonomic scope" value="Bacteria"/>
</dbReference>
<organism evidence="1 2">
    <name type="scientific">Kordia algicida OT-1</name>
    <dbReference type="NCBI Taxonomy" id="391587"/>
    <lineage>
        <taxon>Bacteria</taxon>
        <taxon>Pseudomonadati</taxon>
        <taxon>Bacteroidota</taxon>
        <taxon>Flavobacteriia</taxon>
        <taxon>Flavobacteriales</taxon>
        <taxon>Flavobacteriaceae</taxon>
        <taxon>Kordia</taxon>
    </lineage>
</organism>
<name>A9E5F3_9FLAO</name>
<gene>
    <name evidence="1" type="ORF">KAOT1_06812</name>
</gene>
<evidence type="ECO:0000313" key="1">
    <source>
        <dbReference type="EMBL" id="EDP95174.1"/>
    </source>
</evidence>
<dbReference type="HOGENOM" id="CLU_1524199_0_0_10"/>
<reference evidence="1 2" key="1">
    <citation type="journal article" date="2011" name="J. Bacteriol.">
        <title>Genome sequence of the algicidal bacterium Kordia algicida OT-1.</title>
        <authorList>
            <person name="Lee H.S."/>
            <person name="Kang S.G."/>
            <person name="Kwon K.K."/>
            <person name="Lee J.H."/>
            <person name="Kim S.J."/>
        </authorList>
    </citation>
    <scope>NUCLEOTIDE SEQUENCE [LARGE SCALE GENOMIC DNA]</scope>
    <source>
        <strain evidence="1 2">OT-1</strain>
    </source>
</reference>
<protein>
    <submittedName>
        <fullName evidence="1">Uncharacterized protein</fullName>
    </submittedName>
</protein>
<sequence>MNLELIKSRLQTENSFFSEDAILHQPTVIGYDKQFRWSWFATQMNTFIVATDVKEETITVQTIEAHLKEAFEYSSKNYSGWPRGLQSGVGVISILISENITEEAKVYCKKLKSGKKWAAFTIPVVIDATTKEAFYFDKNPMWGRIYYPFFKRMIQKLTSSA</sequence>
<accession>A9E5F3</accession>
<comment type="caution">
    <text evidence="1">The sequence shown here is derived from an EMBL/GenBank/DDBJ whole genome shotgun (WGS) entry which is preliminary data.</text>
</comment>
<keyword evidence="2" id="KW-1185">Reference proteome</keyword>
<dbReference type="Proteomes" id="UP000002945">
    <property type="component" value="Unassembled WGS sequence"/>
</dbReference>